<keyword evidence="3" id="KW-0238">DNA-binding</keyword>
<feature type="domain" description="Sugar-binding" evidence="5">
    <location>
        <begin position="91"/>
        <end position="338"/>
    </location>
</feature>
<evidence type="ECO:0000259" key="6">
    <source>
        <dbReference type="Pfam" id="PF21715"/>
    </source>
</evidence>
<evidence type="ECO:0000256" key="4">
    <source>
        <dbReference type="ARBA" id="ARBA00023163"/>
    </source>
</evidence>
<dbReference type="OrthoDB" id="9793820at2"/>
<keyword evidence="4" id="KW-0804">Transcription</keyword>
<sequence>MNSLLDIQKKLLPDLLDVMVKRYRILHYIKLMQPIGRRSLSANLQLSERVLRGEVTFLKDQGLVHFATSGMSITEEGEKLFEKLEEMMKELLGLRELEAKLEKELGVGQVIVVAGNSDKDEWVKREMGRACISELKAIIKPKDVVAVMGGTTLAAVAEMMKPDAKTREVVFVPARGGLGEQVENQANTISAELASRAGAQYRLLHVPDQISEEAYSSLVLEPSVKDILRLIKSACTVIHGIGDASTMALRRDSVNSFIDKLNREEAVAEAFGYYFNRRGEPIHKQRTIGLQLDDLGEHKYVISVAGGASKGEAIAAYMKYQPSDVLITDEAAAEALLQLRR</sequence>
<evidence type="ECO:0000313" key="8">
    <source>
        <dbReference type="Proteomes" id="UP000030832"/>
    </source>
</evidence>
<dbReference type="eggNOG" id="COG2390">
    <property type="taxonomic scope" value="Bacteria"/>
</dbReference>
<gene>
    <name evidence="7" type="ORF">LQ50_05555</name>
</gene>
<protein>
    <submittedName>
        <fullName evidence="7">Central glycolytic genes regulator</fullName>
    </submittedName>
</protein>
<dbReference type="InterPro" id="IPR036388">
    <property type="entry name" value="WH-like_DNA-bd_sf"/>
</dbReference>
<evidence type="ECO:0000256" key="2">
    <source>
        <dbReference type="ARBA" id="ARBA00023015"/>
    </source>
</evidence>
<keyword evidence="8" id="KW-1185">Reference proteome</keyword>
<dbReference type="RefSeq" id="WP_034626774.1">
    <property type="nucleotide sequence ID" value="NZ_JRJU01000004.1"/>
</dbReference>
<dbReference type="Proteomes" id="UP000030832">
    <property type="component" value="Unassembled WGS sequence"/>
</dbReference>
<comment type="caution">
    <text evidence="7">The sequence shown here is derived from an EMBL/GenBank/DDBJ whole genome shotgun (WGS) entry which is preliminary data.</text>
</comment>
<dbReference type="Pfam" id="PF21715">
    <property type="entry name" value="CggR_N"/>
    <property type="match status" value="1"/>
</dbReference>
<dbReference type="Pfam" id="PF04198">
    <property type="entry name" value="Sugar-bind"/>
    <property type="match status" value="1"/>
</dbReference>
<evidence type="ECO:0000313" key="7">
    <source>
        <dbReference type="EMBL" id="KHF41223.1"/>
    </source>
</evidence>
<dbReference type="EMBL" id="JRJU01000004">
    <property type="protein sequence ID" value="KHF41223.1"/>
    <property type="molecule type" value="Genomic_DNA"/>
</dbReference>
<dbReference type="InterPro" id="IPR051054">
    <property type="entry name" value="SorC_transcr_regulators"/>
</dbReference>
<dbReference type="InterPro" id="IPR048715">
    <property type="entry name" value="CggR_N"/>
</dbReference>
<evidence type="ECO:0000256" key="1">
    <source>
        <dbReference type="ARBA" id="ARBA00010466"/>
    </source>
</evidence>
<evidence type="ECO:0000259" key="5">
    <source>
        <dbReference type="Pfam" id="PF04198"/>
    </source>
</evidence>
<keyword evidence="2" id="KW-0805">Transcription regulation</keyword>
<dbReference type="InterPro" id="IPR036390">
    <property type="entry name" value="WH_DNA-bd_sf"/>
</dbReference>
<dbReference type="GO" id="GO:0003677">
    <property type="term" value="F:DNA binding"/>
    <property type="evidence" value="ECO:0007669"/>
    <property type="project" value="UniProtKB-KW"/>
</dbReference>
<dbReference type="GO" id="GO:0030246">
    <property type="term" value="F:carbohydrate binding"/>
    <property type="evidence" value="ECO:0007669"/>
    <property type="project" value="InterPro"/>
</dbReference>
<dbReference type="Gene3D" id="3.40.50.1360">
    <property type="match status" value="1"/>
</dbReference>
<dbReference type="STRING" id="333138.LQ50_05555"/>
<accession>A0A0B0IF55</accession>
<dbReference type="InterPro" id="IPR007324">
    <property type="entry name" value="Sugar-bd_dom_put"/>
</dbReference>
<dbReference type="Gene3D" id="1.10.10.10">
    <property type="entry name" value="Winged helix-like DNA-binding domain superfamily/Winged helix DNA-binding domain"/>
    <property type="match status" value="1"/>
</dbReference>
<dbReference type="SUPFAM" id="SSF100950">
    <property type="entry name" value="NagB/RpiA/CoA transferase-like"/>
    <property type="match status" value="1"/>
</dbReference>
<dbReference type="InterPro" id="IPR037171">
    <property type="entry name" value="NagB/RpiA_transferase-like"/>
</dbReference>
<dbReference type="AlphaFoldDB" id="A0A0B0IF55"/>
<dbReference type="PANTHER" id="PTHR34294">
    <property type="entry name" value="TRANSCRIPTIONAL REGULATOR-RELATED"/>
    <property type="match status" value="1"/>
</dbReference>
<comment type="similarity">
    <text evidence="1">Belongs to the SorC transcriptional regulatory family.</text>
</comment>
<reference evidence="7 8" key="1">
    <citation type="submission" date="2014-09" db="EMBL/GenBank/DDBJ databases">
        <title>Genome sequencing and annotation of Bacillus Okhensis strain Kh10-101T.</title>
        <authorList>
            <person name="Prakash J.S."/>
        </authorList>
    </citation>
    <scope>NUCLEOTIDE SEQUENCE [LARGE SCALE GENOMIC DNA]</scope>
    <source>
        <strain evidence="8">Kh10-101T</strain>
    </source>
</reference>
<feature type="domain" description="CggR N-terminal DNA binding" evidence="6">
    <location>
        <begin position="18"/>
        <end position="88"/>
    </location>
</feature>
<name>A0A0B0IF55_9BACI</name>
<dbReference type="PANTHER" id="PTHR34294:SF5">
    <property type="entry name" value="CENTRAL GLYCOLYTIC GENES REGULATOR"/>
    <property type="match status" value="1"/>
</dbReference>
<evidence type="ECO:0000256" key="3">
    <source>
        <dbReference type="ARBA" id="ARBA00023125"/>
    </source>
</evidence>
<proteinExistence type="inferred from homology"/>
<dbReference type="SUPFAM" id="SSF46785">
    <property type="entry name" value="Winged helix' DNA-binding domain"/>
    <property type="match status" value="1"/>
</dbReference>
<organism evidence="7 8">
    <name type="scientific">Halalkalibacter okhensis</name>
    <dbReference type="NCBI Taxonomy" id="333138"/>
    <lineage>
        <taxon>Bacteria</taxon>
        <taxon>Bacillati</taxon>
        <taxon>Bacillota</taxon>
        <taxon>Bacilli</taxon>
        <taxon>Bacillales</taxon>
        <taxon>Bacillaceae</taxon>
        <taxon>Halalkalibacter</taxon>
    </lineage>
</organism>